<dbReference type="PANTHER" id="PTHR42756">
    <property type="entry name" value="TRANSCRIPTIONAL REGULATOR, MARR"/>
    <property type="match status" value="1"/>
</dbReference>
<organism evidence="5 6">
    <name type="scientific">Luteimicrobium xylanilyticum</name>
    <dbReference type="NCBI Taxonomy" id="1133546"/>
    <lineage>
        <taxon>Bacteria</taxon>
        <taxon>Bacillati</taxon>
        <taxon>Actinomycetota</taxon>
        <taxon>Actinomycetes</taxon>
        <taxon>Micrococcales</taxon>
        <taxon>Luteimicrobium</taxon>
    </lineage>
</organism>
<dbReference type="EMBL" id="CP045529">
    <property type="protein sequence ID" value="QFU99664.1"/>
    <property type="molecule type" value="Genomic_DNA"/>
</dbReference>
<keyword evidence="5" id="KW-0560">Oxidoreductase</keyword>
<dbReference type="Gene3D" id="1.10.10.10">
    <property type="entry name" value="Winged helix-like DNA-binding domain superfamily/Winged helix DNA-binding domain"/>
    <property type="match status" value="1"/>
</dbReference>
<dbReference type="InterPro" id="IPR023187">
    <property type="entry name" value="Tscrpt_reg_MarR-type_CS"/>
</dbReference>
<dbReference type="Proteomes" id="UP000326702">
    <property type="component" value="Chromosome"/>
</dbReference>
<evidence type="ECO:0000313" key="5">
    <source>
        <dbReference type="EMBL" id="QFU99664.1"/>
    </source>
</evidence>
<dbReference type="Pfam" id="PF12802">
    <property type="entry name" value="MarR_2"/>
    <property type="match status" value="1"/>
</dbReference>
<keyword evidence="3" id="KW-0804">Transcription</keyword>
<dbReference type="SMART" id="SM00347">
    <property type="entry name" value="HTH_MARR"/>
    <property type="match status" value="1"/>
</dbReference>
<dbReference type="PRINTS" id="PR00598">
    <property type="entry name" value="HTHMARR"/>
</dbReference>
<dbReference type="KEGG" id="lxl:KDY119_03199"/>
<evidence type="ECO:0000256" key="3">
    <source>
        <dbReference type="ARBA" id="ARBA00023163"/>
    </source>
</evidence>
<dbReference type="InterPro" id="IPR036388">
    <property type="entry name" value="WH-like_DNA-bd_sf"/>
</dbReference>
<proteinExistence type="predicted"/>
<dbReference type="GO" id="GO:0003677">
    <property type="term" value="F:DNA binding"/>
    <property type="evidence" value="ECO:0007669"/>
    <property type="project" value="UniProtKB-KW"/>
</dbReference>
<evidence type="ECO:0000256" key="1">
    <source>
        <dbReference type="ARBA" id="ARBA00023015"/>
    </source>
</evidence>
<evidence type="ECO:0000259" key="4">
    <source>
        <dbReference type="PROSITE" id="PS50995"/>
    </source>
</evidence>
<dbReference type="EC" id="1.9.3.1" evidence="5"/>
<dbReference type="InterPro" id="IPR000835">
    <property type="entry name" value="HTH_MarR-typ"/>
</dbReference>
<keyword evidence="2" id="KW-0238">DNA-binding</keyword>
<dbReference type="SUPFAM" id="SSF46785">
    <property type="entry name" value="Winged helix' DNA-binding domain"/>
    <property type="match status" value="1"/>
</dbReference>
<keyword evidence="6" id="KW-1185">Reference proteome</keyword>
<accession>A0A5P9QDX7</accession>
<protein>
    <submittedName>
        <fullName evidence="5">Cytochrome-c oxidase</fullName>
        <ecNumber evidence="5">1.9.3.1</ecNumber>
    </submittedName>
</protein>
<reference evidence="5 6" key="1">
    <citation type="submission" date="2019-10" db="EMBL/GenBank/DDBJ databases">
        <title>Genome sequence of Luteimicrobium xylanilyticum HY-24.</title>
        <authorList>
            <person name="Kim D.Y."/>
            <person name="Park H.-Y."/>
        </authorList>
    </citation>
    <scope>NUCLEOTIDE SEQUENCE [LARGE SCALE GENOMIC DNA]</scope>
    <source>
        <strain evidence="5 6">HY-24</strain>
    </source>
</reference>
<evidence type="ECO:0000256" key="2">
    <source>
        <dbReference type="ARBA" id="ARBA00023125"/>
    </source>
</evidence>
<dbReference type="OrthoDB" id="3237509at2"/>
<dbReference type="InterPro" id="IPR036390">
    <property type="entry name" value="WH_DNA-bd_sf"/>
</dbReference>
<dbReference type="PROSITE" id="PS50995">
    <property type="entry name" value="HTH_MARR_2"/>
    <property type="match status" value="1"/>
</dbReference>
<name>A0A5P9QDX7_9MICO</name>
<feature type="domain" description="HTH marR-type" evidence="4">
    <location>
        <begin position="22"/>
        <end position="160"/>
    </location>
</feature>
<dbReference type="PROSITE" id="PS01117">
    <property type="entry name" value="HTH_MARR_1"/>
    <property type="match status" value="1"/>
</dbReference>
<dbReference type="PANTHER" id="PTHR42756:SF1">
    <property type="entry name" value="TRANSCRIPTIONAL REPRESSOR OF EMRAB OPERON"/>
    <property type="match status" value="1"/>
</dbReference>
<dbReference type="RefSeq" id="WP_036947504.1">
    <property type="nucleotide sequence ID" value="NZ_BAABIH010000016.1"/>
</dbReference>
<dbReference type="AlphaFoldDB" id="A0A5P9QDX7"/>
<sequence>MDDNARIDALVQQWADQRPDIDRDAMALLARLTRAAELVNARTDRLAGDYGVNRGDGDVMFALRRSGEPYRLSPTSLARALLMTTGTMTGRLDRLEKRGLIVRVPSTHDRRSLDVELTPEGKRLVDEAVTTHTAGQQEVVSALTSTDRADLDRVTRKLIAHLTDD</sequence>
<keyword evidence="1" id="KW-0805">Transcription regulation</keyword>
<gene>
    <name evidence="5" type="ORF">KDY119_03199</name>
</gene>
<dbReference type="GO" id="GO:0003700">
    <property type="term" value="F:DNA-binding transcription factor activity"/>
    <property type="evidence" value="ECO:0007669"/>
    <property type="project" value="InterPro"/>
</dbReference>
<dbReference type="GO" id="GO:0016491">
    <property type="term" value="F:oxidoreductase activity"/>
    <property type="evidence" value="ECO:0007669"/>
    <property type="project" value="UniProtKB-KW"/>
</dbReference>
<evidence type="ECO:0000313" key="6">
    <source>
        <dbReference type="Proteomes" id="UP000326702"/>
    </source>
</evidence>